<dbReference type="EMBL" id="JARKIE010000057">
    <property type="protein sequence ID" value="KAJ7691551.1"/>
    <property type="molecule type" value="Genomic_DNA"/>
</dbReference>
<feature type="region of interest" description="Disordered" evidence="1">
    <location>
        <begin position="1"/>
        <end position="99"/>
    </location>
</feature>
<feature type="region of interest" description="Disordered" evidence="1">
    <location>
        <begin position="195"/>
        <end position="226"/>
    </location>
</feature>
<sequence>MPIHNTNIQIGTKGPPGSWESFGDVVHPSCQCLPATSSESEISRSRGDPGPSSDSPTHGPFCSGSAALAATAIGEGQHPRSPTNPRNMTSTDHDSPWLMPISTAAAPDLWKTPNGYIANGMNVIPDIIMGDVEGMCSDSHTNNFNPAAGNLDSQKYYDNIDSLHIQSDRSPENKDTGQYHIPENWEELNIQIRQRNKPPKLARSASSPFERNNCVSKYKRQEKINP</sequence>
<dbReference type="AlphaFoldDB" id="A0AAD7GF41"/>
<feature type="compositionally biased region" description="Polar residues" evidence="1">
    <location>
        <begin position="1"/>
        <end position="10"/>
    </location>
</feature>
<accession>A0AAD7GF41</accession>
<protein>
    <submittedName>
        <fullName evidence="2">Uncharacterized protein</fullName>
    </submittedName>
</protein>
<evidence type="ECO:0000256" key="1">
    <source>
        <dbReference type="SAM" id="MobiDB-lite"/>
    </source>
</evidence>
<evidence type="ECO:0000313" key="3">
    <source>
        <dbReference type="Proteomes" id="UP001221757"/>
    </source>
</evidence>
<evidence type="ECO:0000313" key="2">
    <source>
        <dbReference type="EMBL" id="KAJ7691551.1"/>
    </source>
</evidence>
<keyword evidence="3" id="KW-1185">Reference proteome</keyword>
<reference evidence="2" key="1">
    <citation type="submission" date="2023-03" db="EMBL/GenBank/DDBJ databases">
        <title>Massive genome expansion in bonnet fungi (Mycena s.s.) driven by repeated elements and novel gene families across ecological guilds.</title>
        <authorList>
            <consortium name="Lawrence Berkeley National Laboratory"/>
            <person name="Harder C.B."/>
            <person name="Miyauchi S."/>
            <person name="Viragh M."/>
            <person name="Kuo A."/>
            <person name="Thoen E."/>
            <person name="Andreopoulos B."/>
            <person name="Lu D."/>
            <person name="Skrede I."/>
            <person name="Drula E."/>
            <person name="Henrissat B."/>
            <person name="Morin E."/>
            <person name="Kohler A."/>
            <person name="Barry K."/>
            <person name="LaButti K."/>
            <person name="Morin E."/>
            <person name="Salamov A."/>
            <person name="Lipzen A."/>
            <person name="Mereny Z."/>
            <person name="Hegedus B."/>
            <person name="Baldrian P."/>
            <person name="Stursova M."/>
            <person name="Weitz H."/>
            <person name="Taylor A."/>
            <person name="Grigoriev I.V."/>
            <person name="Nagy L.G."/>
            <person name="Martin F."/>
            <person name="Kauserud H."/>
        </authorList>
    </citation>
    <scope>NUCLEOTIDE SEQUENCE</scope>
    <source>
        <strain evidence="2">CBHHK067</strain>
    </source>
</reference>
<dbReference type="Proteomes" id="UP001221757">
    <property type="component" value="Unassembled WGS sequence"/>
</dbReference>
<comment type="caution">
    <text evidence="2">The sequence shown here is derived from an EMBL/GenBank/DDBJ whole genome shotgun (WGS) entry which is preliminary data.</text>
</comment>
<proteinExistence type="predicted"/>
<organism evidence="2 3">
    <name type="scientific">Mycena rosella</name>
    <name type="common">Pink bonnet</name>
    <name type="synonym">Agaricus rosellus</name>
    <dbReference type="NCBI Taxonomy" id="1033263"/>
    <lineage>
        <taxon>Eukaryota</taxon>
        <taxon>Fungi</taxon>
        <taxon>Dikarya</taxon>
        <taxon>Basidiomycota</taxon>
        <taxon>Agaricomycotina</taxon>
        <taxon>Agaricomycetes</taxon>
        <taxon>Agaricomycetidae</taxon>
        <taxon>Agaricales</taxon>
        <taxon>Marasmiineae</taxon>
        <taxon>Mycenaceae</taxon>
        <taxon>Mycena</taxon>
    </lineage>
</organism>
<gene>
    <name evidence="2" type="ORF">B0H17DRAFT_1133635</name>
</gene>
<name>A0AAD7GF41_MYCRO</name>
<feature type="compositionally biased region" description="Polar residues" evidence="1">
    <location>
        <begin position="204"/>
        <end position="215"/>
    </location>
</feature>
<feature type="compositionally biased region" description="Polar residues" evidence="1">
    <location>
        <begin position="80"/>
        <end position="90"/>
    </location>
</feature>